<feature type="transmembrane region" description="Helical" evidence="9">
    <location>
        <begin position="284"/>
        <end position="309"/>
    </location>
</feature>
<proteinExistence type="inferred from homology"/>
<feature type="transmembrane region" description="Helical" evidence="9">
    <location>
        <begin position="160"/>
        <end position="186"/>
    </location>
</feature>
<organism evidence="12 13">
    <name type="scientific">Craterilacuibacter sinensis</name>
    <dbReference type="NCBI Taxonomy" id="2686017"/>
    <lineage>
        <taxon>Bacteria</taxon>
        <taxon>Pseudomonadati</taxon>
        <taxon>Pseudomonadota</taxon>
        <taxon>Betaproteobacteria</taxon>
        <taxon>Neisseriales</taxon>
        <taxon>Neisseriaceae</taxon>
        <taxon>Craterilacuibacter</taxon>
    </lineage>
</organism>
<feature type="transmembrane region" description="Helical" evidence="9">
    <location>
        <begin position="113"/>
        <end position="140"/>
    </location>
</feature>
<dbReference type="GO" id="GO:0005886">
    <property type="term" value="C:plasma membrane"/>
    <property type="evidence" value="ECO:0007669"/>
    <property type="project" value="UniProtKB-SubCell"/>
</dbReference>
<dbReference type="GO" id="GO:0005315">
    <property type="term" value="F:phosphate transmembrane transporter activity"/>
    <property type="evidence" value="ECO:0007669"/>
    <property type="project" value="InterPro"/>
</dbReference>
<dbReference type="Pfam" id="PF00528">
    <property type="entry name" value="BPD_transp_1"/>
    <property type="match status" value="1"/>
</dbReference>
<evidence type="ECO:0000256" key="9">
    <source>
        <dbReference type="RuleBase" id="RU363032"/>
    </source>
</evidence>
<dbReference type="GO" id="GO:0006817">
    <property type="term" value="P:phosphate ion transport"/>
    <property type="evidence" value="ECO:0007669"/>
    <property type="project" value="UniProtKB-KW"/>
</dbReference>
<feature type="transmembrane region" description="Helical" evidence="9">
    <location>
        <begin position="70"/>
        <end position="101"/>
    </location>
</feature>
<comment type="function">
    <text evidence="10">Part of the binding-protein-dependent transport system for phosphate; probably responsible for the translocation of the substrate across the membrane.</text>
</comment>
<evidence type="ECO:0000256" key="4">
    <source>
        <dbReference type="ARBA" id="ARBA00022475"/>
    </source>
</evidence>
<evidence type="ECO:0000313" key="13">
    <source>
        <dbReference type="Proteomes" id="UP000467214"/>
    </source>
</evidence>
<name>A0A845BJK6_9NEIS</name>
<dbReference type="PROSITE" id="PS50928">
    <property type="entry name" value="ABC_TM1"/>
    <property type="match status" value="1"/>
</dbReference>
<feature type="transmembrane region" description="Helical" evidence="9">
    <location>
        <begin position="243"/>
        <end position="264"/>
    </location>
</feature>
<dbReference type="Gene3D" id="1.10.3720.10">
    <property type="entry name" value="MetI-like"/>
    <property type="match status" value="1"/>
</dbReference>
<dbReference type="InterPro" id="IPR011864">
    <property type="entry name" value="Phosphate_PstC"/>
</dbReference>
<dbReference type="AlphaFoldDB" id="A0A845BJK6"/>
<accession>A0A845BJK6</accession>
<evidence type="ECO:0000256" key="3">
    <source>
        <dbReference type="ARBA" id="ARBA00022448"/>
    </source>
</evidence>
<comment type="subcellular location">
    <subcellularLocation>
        <location evidence="10">Cell inner membrane</location>
        <topology evidence="10">Multi-pass membrane protein</topology>
    </subcellularLocation>
    <subcellularLocation>
        <location evidence="1 9">Cell membrane</location>
        <topology evidence="1 9">Multi-pass membrane protein</topology>
    </subcellularLocation>
</comment>
<keyword evidence="6 9" id="KW-0812">Transmembrane</keyword>
<evidence type="ECO:0000259" key="11">
    <source>
        <dbReference type="PROSITE" id="PS50928"/>
    </source>
</evidence>
<feature type="domain" description="ABC transmembrane type-1" evidence="11">
    <location>
        <begin position="76"/>
        <end position="305"/>
    </location>
</feature>
<evidence type="ECO:0000256" key="1">
    <source>
        <dbReference type="ARBA" id="ARBA00004651"/>
    </source>
</evidence>
<evidence type="ECO:0000313" key="12">
    <source>
        <dbReference type="EMBL" id="MXR35448.1"/>
    </source>
</evidence>
<keyword evidence="10" id="KW-0997">Cell inner membrane</keyword>
<dbReference type="PANTHER" id="PTHR30425">
    <property type="entry name" value="PHOSPHATE TRANSPORT SYSTEM PERMEASE PROTEIN PST"/>
    <property type="match status" value="1"/>
</dbReference>
<dbReference type="InterPro" id="IPR051124">
    <property type="entry name" value="Phosphate_Transport_Permease"/>
</dbReference>
<evidence type="ECO:0000256" key="7">
    <source>
        <dbReference type="ARBA" id="ARBA00022989"/>
    </source>
</evidence>
<evidence type="ECO:0000256" key="10">
    <source>
        <dbReference type="RuleBase" id="RU363054"/>
    </source>
</evidence>
<dbReference type="InterPro" id="IPR000515">
    <property type="entry name" value="MetI-like"/>
</dbReference>
<keyword evidence="5 10" id="KW-0592">Phosphate transport</keyword>
<protein>
    <recommendedName>
        <fullName evidence="10">Phosphate transport system permease protein</fullName>
    </recommendedName>
</protein>
<keyword evidence="3 9" id="KW-0813">Transport</keyword>
<sequence length="320" mass="34811">MEKYKNTSHLKRQMQIDALFRISTRFFAFFVLAMLLGILFSLLVGSLPALKHFGWGFLTSTEWDPVAENFGALVPIYGTLMTSFIALLIGVPVSFGIALFLTELSPPWLKRPLGIAVELLAGIPSIIYGMWGLFVFAPWFGDHIQPWIIDNMGELPLIGFLFQGAPMGIGIFTAGLILAIMVIPFIASVMRDVFEVVPPMLKESAYGLGATTWEVVRNVVLPYTKTGVIGGIMLGLGRALGETMAVTFVIGNSTIFASGLFDAGNSIASSLANEFAEATSELHLSALISLGLILFFITFVVLACSKLLLLQLKKQEGRHS</sequence>
<keyword evidence="7 9" id="KW-1133">Transmembrane helix</keyword>
<dbReference type="Proteomes" id="UP000467214">
    <property type="component" value="Unassembled WGS sequence"/>
</dbReference>
<dbReference type="SUPFAM" id="SSF161098">
    <property type="entry name" value="MetI-like"/>
    <property type="match status" value="1"/>
</dbReference>
<evidence type="ECO:0000256" key="8">
    <source>
        <dbReference type="ARBA" id="ARBA00023136"/>
    </source>
</evidence>
<comment type="similarity">
    <text evidence="2 10">Belongs to the binding-protein-dependent transport system permease family. CysTW subfamily.</text>
</comment>
<keyword evidence="4" id="KW-1003">Cell membrane</keyword>
<dbReference type="CDD" id="cd06261">
    <property type="entry name" value="TM_PBP2"/>
    <property type="match status" value="1"/>
</dbReference>
<reference evidence="12 13" key="1">
    <citation type="submission" date="2019-12" db="EMBL/GenBank/DDBJ databases">
        <title>Neisseriaceae gen. nov. sp. Genome sequencing and assembly.</title>
        <authorList>
            <person name="Liu Z."/>
            <person name="Li A."/>
        </authorList>
    </citation>
    <scope>NUCLEOTIDE SEQUENCE [LARGE SCALE GENOMIC DNA]</scope>
    <source>
        <strain evidence="12 13">B2N2-7</strain>
    </source>
</reference>
<dbReference type="NCBIfam" id="TIGR02138">
    <property type="entry name" value="phosphate_pstC"/>
    <property type="match status" value="1"/>
</dbReference>
<evidence type="ECO:0000256" key="5">
    <source>
        <dbReference type="ARBA" id="ARBA00022592"/>
    </source>
</evidence>
<keyword evidence="8 9" id="KW-0472">Membrane</keyword>
<dbReference type="PANTHER" id="PTHR30425:SF1">
    <property type="entry name" value="PHOSPHATE TRANSPORT SYSTEM PERMEASE PROTEIN PSTC"/>
    <property type="match status" value="1"/>
</dbReference>
<gene>
    <name evidence="12" type="primary">pstC</name>
    <name evidence="12" type="ORF">GQF02_00340</name>
</gene>
<evidence type="ECO:0000256" key="2">
    <source>
        <dbReference type="ARBA" id="ARBA00007069"/>
    </source>
</evidence>
<dbReference type="InterPro" id="IPR035906">
    <property type="entry name" value="MetI-like_sf"/>
</dbReference>
<feature type="transmembrane region" description="Helical" evidence="9">
    <location>
        <begin position="26"/>
        <end position="50"/>
    </location>
</feature>
<dbReference type="EMBL" id="WSSB01000001">
    <property type="protein sequence ID" value="MXR35448.1"/>
    <property type="molecule type" value="Genomic_DNA"/>
</dbReference>
<evidence type="ECO:0000256" key="6">
    <source>
        <dbReference type="ARBA" id="ARBA00022692"/>
    </source>
</evidence>
<comment type="caution">
    <text evidence="12">The sequence shown here is derived from an EMBL/GenBank/DDBJ whole genome shotgun (WGS) entry which is preliminary data.</text>
</comment>
<dbReference type="RefSeq" id="WP_160794114.1">
    <property type="nucleotide sequence ID" value="NZ_WSSB01000001.1"/>
</dbReference>
<keyword evidence="13" id="KW-1185">Reference proteome</keyword>